<dbReference type="Proteomes" id="UP000087171">
    <property type="component" value="Chromosome Ca3"/>
</dbReference>
<evidence type="ECO:0000259" key="2">
    <source>
        <dbReference type="Pfam" id="PF22936"/>
    </source>
</evidence>
<feature type="region of interest" description="Disordered" evidence="1">
    <location>
        <begin position="61"/>
        <end position="88"/>
    </location>
</feature>
<evidence type="ECO:0000313" key="4">
    <source>
        <dbReference type="RefSeq" id="XP_004492288.1"/>
    </source>
</evidence>
<name>A0A1S2XQ95_CICAR</name>
<sequence length="147" mass="16287">MLGESSTIAAMENQSALAARGVPHHFGDNRLKKKKKPWCDHCQRTGHTKDTCWKIHGKPADWKPSKSTMDRESRGNHVSTKEPWIVDPGASEHMTGDKSLFHHCNPCYDGLSVKIVDGSFSKVAGIGFVTLSKDIKLKSILHVPNLD</sequence>
<accession>A0A1S2XQ95</accession>
<reference evidence="4" key="2">
    <citation type="submission" date="2025-08" db="UniProtKB">
        <authorList>
            <consortium name="RefSeq"/>
        </authorList>
    </citation>
    <scope>IDENTIFICATION</scope>
    <source>
        <tissue evidence="4">Etiolated seedlings</tissue>
    </source>
</reference>
<feature type="domain" description="Retrovirus-related Pol polyprotein from transposon TNT 1-94-like beta-barrel" evidence="2">
    <location>
        <begin position="84"/>
        <end position="146"/>
    </location>
</feature>
<dbReference type="Pfam" id="PF22936">
    <property type="entry name" value="Pol_BBD"/>
    <property type="match status" value="1"/>
</dbReference>
<dbReference type="PANTHER" id="PTHR34222">
    <property type="entry name" value="GAG_PRE-INTEGRS DOMAIN-CONTAINING PROTEIN"/>
    <property type="match status" value="1"/>
</dbReference>
<dbReference type="RefSeq" id="XP_004492288.1">
    <property type="nucleotide sequence ID" value="XM_004492231.1"/>
</dbReference>
<dbReference type="OrthoDB" id="1749787at2759"/>
<organism evidence="3 4">
    <name type="scientific">Cicer arietinum</name>
    <name type="common">Chickpea</name>
    <name type="synonym">Garbanzo</name>
    <dbReference type="NCBI Taxonomy" id="3827"/>
    <lineage>
        <taxon>Eukaryota</taxon>
        <taxon>Viridiplantae</taxon>
        <taxon>Streptophyta</taxon>
        <taxon>Embryophyta</taxon>
        <taxon>Tracheophyta</taxon>
        <taxon>Spermatophyta</taxon>
        <taxon>Magnoliopsida</taxon>
        <taxon>eudicotyledons</taxon>
        <taxon>Gunneridae</taxon>
        <taxon>Pentapetalae</taxon>
        <taxon>rosids</taxon>
        <taxon>fabids</taxon>
        <taxon>Fabales</taxon>
        <taxon>Fabaceae</taxon>
        <taxon>Papilionoideae</taxon>
        <taxon>50 kb inversion clade</taxon>
        <taxon>NPAAA clade</taxon>
        <taxon>Hologalegina</taxon>
        <taxon>IRL clade</taxon>
        <taxon>Cicereae</taxon>
        <taxon>Cicer</taxon>
    </lineage>
</organism>
<feature type="compositionally biased region" description="Basic and acidic residues" evidence="1">
    <location>
        <begin position="61"/>
        <end position="75"/>
    </location>
</feature>
<gene>
    <name evidence="4" type="primary">LOC101512800</name>
</gene>
<evidence type="ECO:0000313" key="3">
    <source>
        <dbReference type="Proteomes" id="UP000087171"/>
    </source>
</evidence>
<dbReference type="PaxDb" id="3827-XP_004492288.1"/>
<protein>
    <submittedName>
        <fullName evidence="4">Uncharacterized protein LOC101512800</fullName>
    </submittedName>
</protein>
<dbReference type="PANTHER" id="PTHR34222:SF91">
    <property type="match status" value="1"/>
</dbReference>
<proteinExistence type="predicted"/>
<reference evidence="3" key="1">
    <citation type="journal article" date="2013" name="Nat. Biotechnol.">
        <title>Draft genome sequence of chickpea (Cicer arietinum) provides a resource for trait improvement.</title>
        <authorList>
            <person name="Varshney R.K."/>
            <person name="Song C."/>
            <person name="Saxena R.K."/>
            <person name="Azam S."/>
            <person name="Yu S."/>
            <person name="Sharpe A.G."/>
            <person name="Cannon S."/>
            <person name="Baek J."/>
            <person name="Rosen B.D."/>
            <person name="Tar'an B."/>
            <person name="Millan T."/>
            <person name="Zhang X."/>
            <person name="Ramsay L.D."/>
            <person name="Iwata A."/>
            <person name="Wang Y."/>
            <person name="Nelson W."/>
            <person name="Farmer A.D."/>
            <person name="Gaur P.M."/>
            <person name="Soderlund C."/>
            <person name="Penmetsa R.V."/>
            <person name="Xu C."/>
            <person name="Bharti A.K."/>
            <person name="He W."/>
            <person name="Winter P."/>
            <person name="Zhao S."/>
            <person name="Hane J.K."/>
            <person name="Carrasquilla-Garcia N."/>
            <person name="Condie J.A."/>
            <person name="Upadhyaya H.D."/>
            <person name="Luo M.C."/>
            <person name="Thudi M."/>
            <person name="Gowda C.L."/>
            <person name="Singh N.P."/>
            <person name="Lichtenzveig J."/>
            <person name="Gali K.K."/>
            <person name="Rubio J."/>
            <person name="Nadarajan N."/>
            <person name="Dolezel J."/>
            <person name="Bansal K.C."/>
            <person name="Xu X."/>
            <person name="Edwards D."/>
            <person name="Zhang G."/>
            <person name="Kahl G."/>
            <person name="Gil J."/>
            <person name="Singh K.B."/>
            <person name="Datta S.K."/>
            <person name="Jackson S.A."/>
            <person name="Wang J."/>
            <person name="Cook D.R."/>
        </authorList>
    </citation>
    <scope>NUCLEOTIDE SEQUENCE [LARGE SCALE GENOMIC DNA]</scope>
    <source>
        <strain evidence="3">cv. CDC Frontier</strain>
    </source>
</reference>
<evidence type="ECO:0000256" key="1">
    <source>
        <dbReference type="SAM" id="MobiDB-lite"/>
    </source>
</evidence>
<dbReference type="InterPro" id="IPR054722">
    <property type="entry name" value="PolX-like_BBD"/>
</dbReference>
<dbReference type="AlphaFoldDB" id="A0A1S2XQ95"/>
<keyword evidence="3" id="KW-1185">Reference proteome</keyword>